<evidence type="ECO:0000256" key="8">
    <source>
        <dbReference type="ARBA" id="ARBA00022737"/>
    </source>
</evidence>
<evidence type="ECO:0000256" key="10">
    <source>
        <dbReference type="ARBA" id="ARBA00022801"/>
    </source>
</evidence>
<dbReference type="SMART" id="SM00228">
    <property type="entry name" value="PDZ"/>
    <property type="match status" value="2"/>
</dbReference>
<feature type="active site" description="Charge relay system" evidence="14">
    <location>
        <position position="155"/>
    </location>
</feature>
<evidence type="ECO:0000313" key="19">
    <source>
        <dbReference type="Proteomes" id="UP000019486"/>
    </source>
</evidence>
<sequence length="499" mass="51358">MFIGAAGLGSPVPASAQSGPPGFADLAEEQIKTVVNISTTQTRGQGGPTLPGAPPGRGPGQGPGPGGPRGPGGPGGPDVPEFPPGSPFEEFFRQFREQQPSPRPVTALGSGFIIDSSGLVVTNNHVVADADQIQVTLHDDTVLDAELVGNDPLTDLALLRIKTDKPLPAARWGDSNKMRIGDWVMAIGNPFGLGGTVTTGILSARARDINQGPYDEFLQTDASINRGNSGGPLFNMAGEVIGINTAIFSPTGGSIGIGFAVPSSLASPVLDQIRDHGKPRRGWLGVQIQGVTPEIAESLQLPEPRGALVTTVTGGGPAEKAGIKQGDVILKFNGQDVDAMRQLPRLVADTPIGQQADVVIQRAGENQTIKVTVGDMDAAQQAAATTNEPTTGGDGGNAPETTETLGMTLAPLDATVRQAFSIPDTVEGVVVTDSAQDSPAAGQGIAPGDVIVEVGQEPVKSPDDVTSRIDKAREAGRKNVLMLLSRGGELRFVPLPLEG</sequence>
<evidence type="ECO:0000256" key="15">
    <source>
        <dbReference type="PIRSR" id="PIRSR611782-2"/>
    </source>
</evidence>
<evidence type="ECO:0000256" key="6">
    <source>
        <dbReference type="ARBA" id="ARBA00022670"/>
    </source>
</evidence>
<keyword evidence="9" id="KW-0574">Periplasm</keyword>
<dbReference type="Gene3D" id="2.40.10.120">
    <property type="match status" value="1"/>
</dbReference>
<dbReference type="Gene3D" id="2.30.42.10">
    <property type="match status" value="2"/>
</dbReference>
<feature type="binding site" evidence="15">
    <location>
        <position position="125"/>
    </location>
    <ligand>
        <name>substrate</name>
    </ligand>
</feature>
<evidence type="ECO:0000256" key="1">
    <source>
        <dbReference type="ARBA" id="ARBA00001772"/>
    </source>
</evidence>
<dbReference type="Proteomes" id="UP000019486">
    <property type="component" value="Unassembled WGS sequence"/>
</dbReference>
<evidence type="ECO:0000256" key="4">
    <source>
        <dbReference type="ARBA" id="ARBA00013035"/>
    </source>
</evidence>
<dbReference type="STRING" id="1385369.N825_18665"/>
<dbReference type="SUPFAM" id="SSF50494">
    <property type="entry name" value="Trypsin-like serine proteases"/>
    <property type="match status" value="1"/>
</dbReference>
<comment type="caution">
    <text evidence="18">The sequence shown here is derived from an EMBL/GenBank/DDBJ whole genome shotgun (WGS) entry which is preliminary data.</text>
</comment>
<evidence type="ECO:0000256" key="16">
    <source>
        <dbReference type="SAM" id="MobiDB-lite"/>
    </source>
</evidence>
<dbReference type="PROSITE" id="PS50106">
    <property type="entry name" value="PDZ"/>
    <property type="match status" value="1"/>
</dbReference>
<dbReference type="EC" id="3.4.21.107" evidence="4"/>
<evidence type="ECO:0000256" key="3">
    <source>
        <dbReference type="ARBA" id="ARBA00010541"/>
    </source>
</evidence>
<dbReference type="PATRIC" id="fig|1385369.3.peg.660"/>
<dbReference type="EMBL" id="AVFL01000002">
    <property type="protein sequence ID" value="EWY41969.1"/>
    <property type="molecule type" value="Genomic_DNA"/>
</dbReference>
<comment type="subcellular location">
    <subcellularLocation>
        <location evidence="2">Periplasm</location>
    </subcellularLocation>
</comment>
<evidence type="ECO:0000256" key="5">
    <source>
        <dbReference type="ARBA" id="ARBA00013958"/>
    </source>
</evidence>
<keyword evidence="6 18" id="KW-0645">Protease</keyword>
<feature type="region of interest" description="Disordered" evidence="16">
    <location>
        <begin position="38"/>
        <end position="88"/>
    </location>
</feature>
<dbReference type="GO" id="GO:0004252">
    <property type="term" value="F:serine-type endopeptidase activity"/>
    <property type="evidence" value="ECO:0007669"/>
    <property type="project" value="InterPro"/>
</dbReference>
<dbReference type="Pfam" id="PF13180">
    <property type="entry name" value="PDZ_2"/>
    <property type="match status" value="2"/>
</dbReference>
<evidence type="ECO:0000256" key="13">
    <source>
        <dbReference type="ARBA" id="ARBA00032850"/>
    </source>
</evidence>
<dbReference type="InterPro" id="IPR001940">
    <property type="entry name" value="Peptidase_S1C"/>
</dbReference>
<dbReference type="NCBIfam" id="TIGR02037">
    <property type="entry name" value="degP_htrA_DO"/>
    <property type="match status" value="1"/>
</dbReference>
<dbReference type="PRINTS" id="PR00834">
    <property type="entry name" value="PROTEASES2C"/>
</dbReference>
<dbReference type="InterPro" id="IPR011782">
    <property type="entry name" value="Pept_S1C_Do"/>
</dbReference>
<proteinExistence type="inferred from homology"/>
<evidence type="ECO:0000256" key="2">
    <source>
        <dbReference type="ARBA" id="ARBA00004418"/>
    </source>
</evidence>
<evidence type="ECO:0000256" key="11">
    <source>
        <dbReference type="ARBA" id="ARBA00022825"/>
    </source>
</evidence>
<feature type="active site" description="Charge relay system" evidence="14">
    <location>
        <position position="125"/>
    </location>
</feature>
<keyword evidence="8" id="KW-0677">Repeat</keyword>
<dbReference type="GO" id="GO:0006508">
    <property type="term" value="P:proteolysis"/>
    <property type="evidence" value="ECO:0007669"/>
    <property type="project" value="UniProtKB-KW"/>
</dbReference>
<dbReference type="CDD" id="cd10839">
    <property type="entry name" value="cpPDZ1_DegP-like"/>
    <property type="match status" value="1"/>
</dbReference>
<feature type="binding site" evidence="15">
    <location>
        <begin position="227"/>
        <end position="229"/>
    </location>
    <ligand>
        <name>substrate</name>
    </ligand>
</feature>
<feature type="region of interest" description="Disordered" evidence="16">
    <location>
        <begin position="1"/>
        <end position="23"/>
    </location>
</feature>
<dbReference type="Pfam" id="PF13365">
    <property type="entry name" value="Trypsin_2"/>
    <property type="match status" value="1"/>
</dbReference>
<keyword evidence="12" id="KW-0346">Stress response</keyword>
<keyword evidence="10" id="KW-0378">Hydrolase</keyword>
<keyword evidence="19" id="KW-1185">Reference proteome</keyword>
<name>W9H7C8_9PROT</name>
<dbReference type="PANTHER" id="PTHR22939">
    <property type="entry name" value="SERINE PROTEASE FAMILY S1C HTRA-RELATED"/>
    <property type="match status" value="1"/>
</dbReference>
<evidence type="ECO:0000256" key="14">
    <source>
        <dbReference type="PIRSR" id="PIRSR611782-1"/>
    </source>
</evidence>
<feature type="compositionally biased region" description="Gly residues" evidence="16">
    <location>
        <begin position="58"/>
        <end position="76"/>
    </location>
</feature>
<evidence type="ECO:0000259" key="17">
    <source>
        <dbReference type="PROSITE" id="PS50106"/>
    </source>
</evidence>
<reference evidence="18 19" key="1">
    <citation type="submission" date="2013-08" db="EMBL/GenBank/DDBJ databases">
        <title>The genome sequence of Skermanella stibiiresistens.</title>
        <authorList>
            <person name="Zhu W."/>
            <person name="Wang G."/>
        </authorList>
    </citation>
    <scope>NUCLEOTIDE SEQUENCE [LARGE SCALE GENOMIC DNA]</scope>
    <source>
        <strain evidence="18 19">SB22</strain>
    </source>
</reference>
<accession>W9H7C8</accession>
<feature type="active site" description="Charge relay system" evidence="14">
    <location>
        <position position="229"/>
    </location>
</feature>
<dbReference type="AlphaFoldDB" id="W9H7C8"/>
<feature type="domain" description="PDZ" evidence="17">
    <location>
        <begin position="278"/>
        <end position="340"/>
    </location>
</feature>
<evidence type="ECO:0000256" key="12">
    <source>
        <dbReference type="ARBA" id="ARBA00023016"/>
    </source>
</evidence>
<evidence type="ECO:0000256" key="9">
    <source>
        <dbReference type="ARBA" id="ARBA00022764"/>
    </source>
</evidence>
<dbReference type="PANTHER" id="PTHR22939:SF130">
    <property type="entry name" value="PERIPLASMIC SERINE ENDOPROTEASE DEGP-LIKE-RELATED"/>
    <property type="match status" value="1"/>
</dbReference>
<dbReference type="InterPro" id="IPR036034">
    <property type="entry name" value="PDZ_sf"/>
</dbReference>
<feature type="region of interest" description="Disordered" evidence="16">
    <location>
        <begin position="380"/>
        <end position="400"/>
    </location>
</feature>
<organism evidence="18 19">
    <name type="scientific">Skermanella stibiiresistens SB22</name>
    <dbReference type="NCBI Taxonomy" id="1385369"/>
    <lineage>
        <taxon>Bacteria</taxon>
        <taxon>Pseudomonadati</taxon>
        <taxon>Pseudomonadota</taxon>
        <taxon>Alphaproteobacteria</taxon>
        <taxon>Rhodospirillales</taxon>
        <taxon>Azospirillaceae</taxon>
        <taxon>Skermanella</taxon>
    </lineage>
</organism>
<dbReference type="InterPro" id="IPR009003">
    <property type="entry name" value="Peptidase_S1_PA"/>
</dbReference>
<dbReference type="SUPFAM" id="SSF50156">
    <property type="entry name" value="PDZ domain-like"/>
    <property type="match status" value="2"/>
</dbReference>
<feature type="binding site" evidence="15">
    <location>
        <position position="155"/>
    </location>
    <ligand>
        <name>substrate</name>
    </ligand>
</feature>
<evidence type="ECO:0000313" key="18">
    <source>
        <dbReference type="EMBL" id="EWY41969.1"/>
    </source>
</evidence>
<protein>
    <recommendedName>
        <fullName evidence="5">Probable periplasmic serine endoprotease DegP-like</fullName>
        <ecNumber evidence="4">3.4.21.107</ecNumber>
    </recommendedName>
    <alternativeName>
        <fullName evidence="13">Protease Do</fullName>
    </alternativeName>
</protein>
<gene>
    <name evidence="18" type="ORF">N825_18665</name>
</gene>
<keyword evidence="7" id="KW-0732">Signal</keyword>
<comment type="similarity">
    <text evidence="3">Belongs to the peptidase S1C family.</text>
</comment>
<dbReference type="InterPro" id="IPR001478">
    <property type="entry name" value="PDZ"/>
</dbReference>
<keyword evidence="11" id="KW-0720">Serine protease</keyword>
<comment type="catalytic activity">
    <reaction evidence="1">
        <text>Acts on substrates that are at least partially unfolded. The cleavage site P1 residue is normally between a pair of hydrophobic residues, such as Val-|-Val.</text>
        <dbReference type="EC" id="3.4.21.107"/>
    </reaction>
</comment>
<evidence type="ECO:0000256" key="7">
    <source>
        <dbReference type="ARBA" id="ARBA00022729"/>
    </source>
</evidence>